<sequence length="199" mass="23071">MRKIKYTVLLTLSLALLSACGTTNSYQNFLNGDLSQVDEASVESFFLKEMTSDDTRSEYEYLLMDLDGDGNQELLIQYVDDPGSFNAVFHYENNKIVCWCSDSMEMICYSYPLKNGMMVEEYEYDGSISYNLYRYLPSGETEQIGSFFIREEPSSLEESLAAPIYKIDNKDVSKEEFEKELKEQVLDEMVSRNDWTKMK</sequence>
<evidence type="ECO:0000313" key="3">
    <source>
        <dbReference type="Proteomes" id="UP000179284"/>
    </source>
</evidence>
<name>A0A1D9NYS7_9FIRM</name>
<dbReference type="KEGG" id="bhu:bhn_I0419"/>
<feature type="chain" id="PRO_5039619540" description="Lipoprotein" evidence="1">
    <location>
        <begin position="22"/>
        <end position="199"/>
    </location>
</feature>
<dbReference type="OrthoDB" id="2004847at2"/>
<dbReference type="Proteomes" id="UP000179284">
    <property type="component" value="Chromosome I"/>
</dbReference>
<organism evidence="2 3">
    <name type="scientific">Butyrivibrio hungatei</name>
    <dbReference type="NCBI Taxonomy" id="185008"/>
    <lineage>
        <taxon>Bacteria</taxon>
        <taxon>Bacillati</taxon>
        <taxon>Bacillota</taxon>
        <taxon>Clostridia</taxon>
        <taxon>Lachnospirales</taxon>
        <taxon>Lachnospiraceae</taxon>
        <taxon>Butyrivibrio</taxon>
    </lineage>
</organism>
<keyword evidence="3" id="KW-1185">Reference proteome</keyword>
<proteinExistence type="predicted"/>
<reference evidence="3" key="1">
    <citation type="submission" date="2016-10" db="EMBL/GenBank/DDBJ databases">
        <title>The complete genome sequence of the rumen bacterium Butyrivibrio hungatei MB2003.</title>
        <authorList>
            <person name="Palevich N."/>
            <person name="Kelly W.J."/>
            <person name="Leahy S.C."/>
            <person name="Altermann E."/>
            <person name="Rakonjac J."/>
            <person name="Attwood G.T."/>
        </authorList>
    </citation>
    <scope>NUCLEOTIDE SEQUENCE [LARGE SCALE GENOMIC DNA]</scope>
    <source>
        <strain evidence="3">MB2003</strain>
    </source>
</reference>
<dbReference type="RefSeq" id="WP_071175227.1">
    <property type="nucleotide sequence ID" value="NZ_CP017831.1"/>
</dbReference>
<evidence type="ECO:0008006" key="4">
    <source>
        <dbReference type="Google" id="ProtNLM"/>
    </source>
</evidence>
<keyword evidence="1" id="KW-0732">Signal</keyword>
<evidence type="ECO:0000256" key="1">
    <source>
        <dbReference type="SAM" id="SignalP"/>
    </source>
</evidence>
<evidence type="ECO:0000313" key="2">
    <source>
        <dbReference type="EMBL" id="AOZ95453.1"/>
    </source>
</evidence>
<gene>
    <name evidence="2" type="ORF">bhn_I0419</name>
</gene>
<dbReference type="AlphaFoldDB" id="A0A1D9NYS7"/>
<dbReference type="EMBL" id="CP017831">
    <property type="protein sequence ID" value="AOZ95453.1"/>
    <property type="molecule type" value="Genomic_DNA"/>
</dbReference>
<protein>
    <recommendedName>
        <fullName evidence="4">Lipoprotein</fullName>
    </recommendedName>
</protein>
<accession>A0A1D9NYS7</accession>
<dbReference type="PROSITE" id="PS51257">
    <property type="entry name" value="PROKAR_LIPOPROTEIN"/>
    <property type="match status" value="1"/>
</dbReference>
<feature type="signal peptide" evidence="1">
    <location>
        <begin position="1"/>
        <end position="21"/>
    </location>
</feature>